<feature type="region of interest" description="Disordered" evidence="1">
    <location>
        <begin position="37"/>
        <end position="71"/>
    </location>
</feature>
<dbReference type="Proteomes" id="UP000821866">
    <property type="component" value="Chromosome 9"/>
</dbReference>
<feature type="compositionally biased region" description="Polar residues" evidence="1">
    <location>
        <begin position="115"/>
        <end position="127"/>
    </location>
</feature>
<proteinExistence type="predicted"/>
<feature type="compositionally biased region" description="Basic and acidic residues" evidence="1">
    <location>
        <begin position="149"/>
        <end position="158"/>
    </location>
</feature>
<reference evidence="2" key="1">
    <citation type="journal article" date="2020" name="Cell">
        <title>Large-Scale Comparative Analyses of Tick Genomes Elucidate Their Genetic Diversity and Vector Capacities.</title>
        <authorList>
            <consortium name="Tick Genome and Microbiome Consortium (TIGMIC)"/>
            <person name="Jia N."/>
            <person name="Wang J."/>
            <person name="Shi W."/>
            <person name="Du L."/>
            <person name="Sun Y."/>
            <person name="Zhan W."/>
            <person name="Jiang J.F."/>
            <person name="Wang Q."/>
            <person name="Zhang B."/>
            <person name="Ji P."/>
            <person name="Bell-Sakyi L."/>
            <person name="Cui X.M."/>
            <person name="Yuan T.T."/>
            <person name="Jiang B.G."/>
            <person name="Yang W.F."/>
            <person name="Lam T.T."/>
            <person name="Chang Q.C."/>
            <person name="Ding S.J."/>
            <person name="Wang X.J."/>
            <person name="Zhu J.G."/>
            <person name="Ruan X.D."/>
            <person name="Zhao L."/>
            <person name="Wei J.T."/>
            <person name="Ye R.Z."/>
            <person name="Que T.C."/>
            <person name="Du C.H."/>
            <person name="Zhou Y.H."/>
            <person name="Cheng J.X."/>
            <person name="Dai P.F."/>
            <person name="Guo W.B."/>
            <person name="Han X.H."/>
            <person name="Huang E.J."/>
            <person name="Li L.F."/>
            <person name="Wei W."/>
            <person name="Gao Y.C."/>
            <person name="Liu J.Z."/>
            <person name="Shao H.Z."/>
            <person name="Wang X."/>
            <person name="Wang C.C."/>
            <person name="Yang T.C."/>
            <person name="Huo Q.B."/>
            <person name="Li W."/>
            <person name="Chen H.Y."/>
            <person name="Chen S.E."/>
            <person name="Zhou L.G."/>
            <person name="Ni X.B."/>
            <person name="Tian J.H."/>
            <person name="Sheng Y."/>
            <person name="Liu T."/>
            <person name="Pan Y.S."/>
            <person name="Xia L.Y."/>
            <person name="Li J."/>
            <person name="Zhao F."/>
            <person name="Cao W.C."/>
        </authorList>
    </citation>
    <scope>NUCLEOTIDE SEQUENCE</scope>
    <source>
        <strain evidence="2">Rmic-2018</strain>
    </source>
</reference>
<accession>A0A9J6D6W0</accession>
<dbReference type="EMBL" id="JABSTU010000011">
    <property type="protein sequence ID" value="KAH8009559.1"/>
    <property type="molecule type" value="Genomic_DNA"/>
</dbReference>
<evidence type="ECO:0000313" key="3">
    <source>
        <dbReference type="Proteomes" id="UP000821866"/>
    </source>
</evidence>
<evidence type="ECO:0000313" key="2">
    <source>
        <dbReference type="EMBL" id="KAH8009559.1"/>
    </source>
</evidence>
<reference evidence="2" key="2">
    <citation type="submission" date="2021-09" db="EMBL/GenBank/DDBJ databases">
        <authorList>
            <person name="Jia N."/>
            <person name="Wang J."/>
            <person name="Shi W."/>
            <person name="Du L."/>
            <person name="Sun Y."/>
            <person name="Zhan W."/>
            <person name="Jiang J."/>
            <person name="Wang Q."/>
            <person name="Zhang B."/>
            <person name="Ji P."/>
            <person name="Sakyi L.B."/>
            <person name="Cui X."/>
            <person name="Yuan T."/>
            <person name="Jiang B."/>
            <person name="Yang W."/>
            <person name="Lam T.T.-Y."/>
            <person name="Chang Q."/>
            <person name="Ding S."/>
            <person name="Wang X."/>
            <person name="Zhu J."/>
            <person name="Ruan X."/>
            <person name="Zhao L."/>
            <person name="Wei J."/>
            <person name="Que T."/>
            <person name="Du C."/>
            <person name="Cheng J."/>
            <person name="Dai P."/>
            <person name="Han X."/>
            <person name="Huang E."/>
            <person name="Gao Y."/>
            <person name="Liu J."/>
            <person name="Shao H."/>
            <person name="Ye R."/>
            <person name="Li L."/>
            <person name="Wei W."/>
            <person name="Wang X."/>
            <person name="Wang C."/>
            <person name="Huo Q."/>
            <person name="Li W."/>
            <person name="Guo W."/>
            <person name="Chen H."/>
            <person name="Chen S."/>
            <person name="Zhou L."/>
            <person name="Zhou L."/>
            <person name="Ni X."/>
            <person name="Tian J."/>
            <person name="Zhou Y."/>
            <person name="Sheng Y."/>
            <person name="Liu T."/>
            <person name="Pan Y."/>
            <person name="Xia L."/>
            <person name="Li J."/>
            <person name="Zhao F."/>
            <person name="Cao W."/>
        </authorList>
    </citation>
    <scope>NUCLEOTIDE SEQUENCE</scope>
    <source>
        <strain evidence="2">Rmic-2018</strain>
        <tissue evidence="2">Larvae</tissue>
    </source>
</reference>
<organism evidence="2 3">
    <name type="scientific">Rhipicephalus microplus</name>
    <name type="common">Cattle tick</name>
    <name type="synonym">Boophilus microplus</name>
    <dbReference type="NCBI Taxonomy" id="6941"/>
    <lineage>
        <taxon>Eukaryota</taxon>
        <taxon>Metazoa</taxon>
        <taxon>Ecdysozoa</taxon>
        <taxon>Arthropoda</taxon>
        <taxon>Chelicerata</taxon>
        <taxon>Arachnida</taxon>
        <taxon>Acari</taxon>
        <taxon>Parasitiformes</taxon>
        <taxon>Ixodida</taxon>
        <taxon>Ixodoidea</taxon>
        <taxon>Ixodidae</taxon>
        <taxon>Rhipicephalinae</taxon>
        <taxon>Rhipicephalus</taxon>
        <taxon>Boophilus</taxon>
    </lineage>
</organism>
<keyword evidence="3" id="KW-1185">Reference proteome</keyword>
<protein>
    <submittedName>
        <fullName evidence="2">Uncharacterized protein</fullName>
    </submittedName>
</protein>
<dbReference type="AlphaFoldDB" id="A0A9J6D6W0"/>
<gene>
    <name evidence="2" type="ORF">HPB51_018252</name>
</gene>
<feature type="region of interest" description="Disordered" evidence="1">
    <location>
        <begin position="111"/>
        <end position="264"/>
    </location>
</feature>
<sequence>MSPQGFHLVAFGKRRRAPLVAGGPQAYCSAVRPAPRVIDGPGRRREGSDTDSVRARGLRQVQPDPSSRAPGALTFDHFFRGQRRSQACKLIPAFRGAWSLRKSPLRVTGVGGVSQAPSSRSCHSGKNVNWGKAAAGAHAPHKRQRRPRHDRDREKETAGRQALAVNAPSEIKALARNDEDGDTTTKRCGCGGERDPPRTRNNGEPGGHAETLGQYVSGQRDTAQVADRAAATGHALLARPPPPRSPKWRRRGRPLETTNEQTDNPFIIF</sequence>
<evidence type="ECO:0000256" key="1">
    <source>
        <dbReference type="SAM" id="MobiDB-lite"/>
    </source>
</evidence>
<feature type="compositionally biased region" description="Basic residues" evidence="1">
    <location>
        <begin position="139"/>
        <end position="148"/>
    </location>
</feature>
<comment type="caution">
    <text evidence="2">The sequence shown here is derived from an EMBL/GenBank/DDBJ whole genome shotgun (WGS) entry which is preliminary data.</text>
</comment>
<feature type="compositionally biased region" description="Basic and acidic residues" evidence="1">
    <location>
        <begin position="41"/>
        <end position="54"/>
    </location>
</feature>
<name>A0A9J6D6W0_RHIMP</name>